<organism evidence="1 2">
    <name type="scientific">Fasciola gigantica</name>
    <name type="common">Giant liver fluke</name>
    <dbReference type="NCBI Taxonomy" id="46835"/>
    <lineage>
        <taxon>Eukaryota</taxon>
        <taxon>Metazoa</taxon>
        <taxon>Spiralia</taxon>
        <taxon>Lophotrochozoa</taxon>
        <taxon>Platyhelminthes</taxon>
        <taxon>Trematoda</taxon>
        <taxon>Digenea</taxon>
        <taxon>Plagiorchiida</taxon>
        <taxon>Echinostomata</taxon>
        <taxon>Echinostomatoidea</taxon>
        <taxon>Fasciolidae</taxon>
        <taxon>Fasciola</taxon>
    </lineage>
</organism>
<protein>
    <submittedName>
        <fullName evidence="1">Uncharacterized protein</fullName>
    </submittedName>
</protein>
<gene>
    <name evidence="1" type="ORF">FGIG_11820</name>
</gene>
<keyword evidence="2" id="KW-1185">Reference proteome</keyword>
<comment type="caution">
    <text evidence="1">The sequence shown here is derived from an EMBL/GenBank/DDBJ whole genome shotgun (WGS) entry which is preliminary data.</text>
</comment>
<evidence type="ECO:0000313" key="1">
    <source>
        <dbReference type="EMBL" id="TPP63680.1"/>
    </source>
</evidence>
<name>A0A504Z261_FASGI</name>
<dbReference type="Proteomes" id="UP000316759">
    <property type="component" value="Unassembled WGS sequence"/>
</dbReference>
<dbReference type="EMBL" id="SUNJ01005356">
    <property type="protein sequence ID" value="TPP63680.1"/>
    <property type="molecule type" value="Genomic_DNA"/>
</dbReference>
<proteinExistence type="predicted"/>
<sequence length="28" mass="3306">MKILFVSSSLPNSLHDLISWETFRIRSQ</sequence>
<evidence type="ECO:0000313" key="2">
    <source>
        <dbReference type="Proteomes" id="UP000316759"/>
    </source>
</evidence>
<reference evidence="1 2" key="1">
    <citation type="submission" date="2019-04" db="EMBL/GenBank/DDBJ databases">
        <title>Annotation for the trematode Fasciola gigantica.</title>
        <authorList>
            <person name="Choi Y.-J."/>
        </authorList>
    </citation>
    <scope>NUCLEOTIDE SEQUENCE [LARGE SCALE GENOMIC DNA]</scope>
    <source>
        <strain evidence="1">Uganda_cow_1</strain>
    </source>
</reference>
<accession>A0A504Z261</accession>
<dbReference type="AlphaFoldDB" id="A0A504Z261"/>